<dbReference type="Proteomes" id="UP001221217">
    <property type="component" value="Unassembled WGS sequence"/>
</dbReference>
<dbReference type="GO" id="GO:0005829">
    <property type="term" value="C:cytosol"/>
    <property type="evidence" value="ECO:0007669"/>
    <property type="project" value="TreeGrafter"/>
</dbReference>
<dbReference type="InterPro" id="IPR036412">
    <property type="entry name" value="HAD-like_sf"/>
</dbReference>
<dbReference type="SFLD" id="SFLDG01140">
    <property type="entry name" value="C2.B:_Phosphomannomutase_and_P"/>
    <property type="match status" value="1"/>
</dbReference>
<reference evidence="1 2" key="1">
    <citation type="submission" date="2022-12" db="EMBL/GenBank/DDBJ databases">
        <title>Metagenome assembled genome from gulf of manar.</title>
        <authorList>
            <person name="Kohli P."/>
            <person name="Pk S."/>
            <person name="Venkata Ramana C."/>
            <person name="Sasikala C."/>
        </authorList>
    </citation>
    <scope>NUCLEOTIDE SEQUENCE [LARGE SCALE GENOMIC DNA]</scope>
    <source>
        <strain evidence="1">JB008</strain>
    </source>
</reference>
<proteinExistence type="predicted"/>
<dbReference type="Gene3D" id="3.30.1240.10">
    <property type="match status" value="1"/>
</dbReference>
<evidence type="ECO:0000313" key="2">
    <source>
        <dbReference type="Proteomes" id="UP001221217"/>
    </source>
</evidence>
<name>A0AAJ1IFE7_9SPIO</name>
<dbReference type="GO" id="GO:0016791">
    <property type="term" value="F:phosphatase activity"/>
    <property type="evidence" value="ECO:0007669"/>
    <property type="project" value="TreeGrafter"/>
</dbReference>
<accession>A0AAJ1IFE7</accession>
<dbReference type="EMBL" id="JAQQAL010000044">
    <property type="protein sequence ID" value="MDC7228310.1"/>
    <property type="molecule type" value="Genomic_DNA"/>
</dbReference>
<gene>
    <name evidence="1" type="ORF">PQJ61_16225</name>
</gene>
<organism evidence="1 2">
    <name type="scientific">Candidatus Thalassospirochaeta sargassi</name>
    <dbReference type="NCBI Taxonomy" id="3119039"/>
    <lineage>
        <taxon>Bacteria</taxon>
        <taxon>Pseudomonadati</taxon>
        <taxon>Spirochaetota</taxon>
        <taxon>Spirochaetia</taxon>
        <taxon>Spirochaetales</taxon>
        <taxon>Spirochaetaceae</taxon>
        <taxon>Candidatus Thalassospirochaeta</taxon>
    </lineage>
</organism>
<dbReference type="PANTHER" id="PTHR10000:SF8">
    <property type="entry name" value="HAD SUPERFAMILY HYDROLASE-LIKE, TYPE 3"/>
    <property type="match status" value="1"/>
</dbReference>
<dbReference type="CDD" id="cd07516">
    <property type="entry name" value="HAD_Pase"/>
    <property type="match status" value="1"/>
</dbReference>
<dbReference type="GO" id="GO:0000287">
    <property type="term" value="F:magnesium ion binding"/>
    <property type="evidence" value="ECO:0007669"/>
    <property type="project" value="TreeGrafter"/>
</dbReference>
<dbReference type="PROSITE" id="PS01229">
    <property type="entry name" value="COF_2"/>
    <property type="match status" value="1"/>
</dbReference>
<dbReference type="SFLD" id="SFLDG01144">
    <property type="entry name" value="C2.B.4:_PGP_Like"/>
    <property type="match status" value="1"/>
</dbReference>
<dbReference type="Gene3D" id="3.40.50.1000">
    <property type="entry name" value="HAD superfamily/HAD-like"/>
    <property type="match status" value="1"/>
</dbReference>
<dbReference type="SFLD" id="SFLDS00003">
    <property type="entry name" value="Haloacid_Dehalogenase"/>
    <property type="match status" value="1"/>
</dbReference>
<protein>
    <submittedName>
        <fullName evidence="1">Cof-type HAD-IIB family hydrolase</fullName>
    </submittedName>
</protein>
<sequence>MPKLKLIACDMDGTLLDSNKKIPKANIEAVRKLKEQGVYFVIATGRHDSMIKSYLDDLQIEMPVISCNGALVREPFHNKMFSSTPITKDQMLTIVEICREYGADYHIYAHETIFGEHATNKMKYYLDKNDSLPEREKVKLLISEDYKDFILGTEEEFYKILVLTQIPEVLKKVDDEIYSKTGIKSAQSDFNLTDVMQKGITKAGALKELSEKLGVEQEETAAIGDQSNDLDMIKWAGTGVAMANAIPAVKEAAQIVTDKSNGEGGVAEAIEKLLK</sequence>
<dbReference type="PANTHER" id="PTHR10000">
    <property type="entry name" value="PHOSPHOSERINE PHOSPHATASE"/>
    <property type="match status" value="1"/>
</dbReference>
<dbReference type="InterPro" id="IPR006379">
    <property type="entry name" value="HAD-SF_hydro_IIB"/>
</dbReference>
<dbReference type="NCBIfam" id="TIGR00099">
    <property type="entry name" value="Cof-subfamily"/>
    <property type="match status" value="1"/>
</dbReference>
<dbReference type="InterPro" id="IPR000150">
    <property type="entry name" value="Cof"/>
</dbReference>
<dbReference type="Pfam" id="PF08282">
    <property type="entry name" value="Hydrolase_3"/>
    <property type="match status" value="1"/>
</dbReference>
<comment type="caution">
    <text evidence="1">The sequence shown here is derived from an EMBL/GenBank/DDBJ whole genome shotgun (WGS) entry which is preliminary data.</text>
</comment>
<keyword evidence="1" id="KW-0378">Hydrolase</keyword>
<dbReference type="InterPro" id="IPR023214">
    <property type="entry name" value="HAD_sf"/>
</dbReference>
<evidence type="ECO:0000313" key="1">
    <source>
        <dbReference type="EMBL" id="MDC7228310.1"/>
    </source>
</evidence>
<dbReference type="SUPFAM" id="SSF56784">
    <property type="entry name" value="HAD-like"/>
    <property type="match status" value="1"/>
</dbReference>
<dbReference type="AlphaFoldDB" id="A0AAJ1IFE7"/>
<dbReference type="NCBIfam" id="TIGR01484">
    <property type="entry name" value="HAD-SF-IIB"/>
    <property type="match status" value="1"/>
</dbReference>